<dbReference type="Proteomes" id="UP000014680">
    <property type="component" value="Unassembled WGS sequence"/>
</dbReference>
<dbReference type="GeneID" id="14891196"/>
<dbReference type="KEGG" id="eiv:EIN_118350"/>
<proteinExistence type="predicted"/>
<gene>
    <name evidence="3" type="ORF">EIN_118350</name>
</gene>
<keyword evidence="2" id="KW-0472">Membrane</keyword>
<feature type="region of interest" description="Disordered" evidence="1">
    <location>
        <begin position="232"/>
        <end position="297"/>
    </location>
</feature>
<dbReference type="PANTHER" id="PTHR47417:SF1">
    <property type="entry name" value="SMR DOMAIN-CONTAINING PROTEIN YPL199C"/>
    <property type="match status" value="1"/>
</dbReference>
<name>L7FNR4_ENTIV</name>
<organism evidence="3 4">
    <name type="scientific">Entamoeba invadens IP1</name>
    <dbReference type="NCBI Taxonomy" id="370355"/>
    <lineage>
        <taxon>Eukaryota</taxon>
        <taxon>Amoebozoa</taxon>
        <taxon>Evosea</taxon>
        <taxon>Archamoebae</taxon>
        <taxon>Mastigamoebida</taxon>
        <taxon>Entamoebidae</taxon>
        <taxon>Entamoeba</taxon>
    </lineage>
</organism>
<feature type="compositionally biased region" description="Acidic residues" evidence="1">
    <location>
        <begin position="236"/>
        <end position="256"/>
    </location>
</feature>
<protein>
    <recommendedName>
        <fullName evidence="5">Smr domain-containing protein</fullName>
    </recommendedName>
</protein>
<dbReference type="OrthoDB" id="3231855at2759"/>
<dbReference type="EMBL" id="KB206391">
    <property type="protein sequence ID" value="ELP92261.1"/>
    <property type="molecule type" value="Genomic_DNA"/>
</dbReference>
<sequence>MYEILVLFVLLILILVAIYFLRKAMRYTTDKVRKNNKVQKKTYKRKVGFRTTRKNIQKAFSKYLLPLLIETKNLKFKKFAIIDKIKAKGDITEDVKVYNETVSQLRKKRNKAANKVFKVANESIKYINVMDLHGLLVSDAIQIAVTKLRMLQTNPKVKVVTFSCGVGKHNSIGVSMILKSLVRYLINNGVPFYKNVNNGFVSVQIAKYEGTFPTKETIRKITPDYIEKLKSRFVEEESEDNEEDVDYGQSDDEYELALEGVDDKVEKNENEEMNEEENNKFGEDVDTDNLEDGYTFS</sequence>
<accession>L7FNR4</accession>
<keyword evidence="2" id="KW-1133">Transmembrane helix</keyword>
<evidence type="ECO:0000256" key="2">
    <source>
        <dbReference type="SAM" id="Phobius"/>
    </source>
</evidence>
<keyword evidence="2" id="KW-0812">Transmembrane</keyword>
<evidence type="ECO:0008006" key="5">
    <source>
        <dbReference type="Google" id="ProtNLM"/>
    </source>
</evidence>
<dbReference type="PANTHER" id="PTHR47417">
    <property type="entry name" value="SMR DOMAIN-CONTAINING PROTEIN YPL199C"/>
    <property type="match status" value="1"/>
</dbReference>
<dbReference type="VEuPathDB" id="AmoebaDB:EIN_118350"/>
<dbReference type="OMA" id="FININMK"/>
<dbReference type="Gene3D" id="3.30.1370.110">
    <property type="match status" value="1"/>
</dbReference>
<dbReference type="AlphaFoldDB" id="L7FNR4"/>
<evidence type="ECO:0000313" key="3">
    <source>
        <dbReference type="EMBL" id="ELP92261.1"/>
    </source>
</evidence>
<evidence type="ECO:0000256" key="1">
    <source>
        <dbReference type="SAM" id="MobiDB-lite"/>
    </source>
</evidence>
<dbReference type="SUPFAM" id="SSF160443">
    <property type="entry name" value="SMR domain-like"/>
    <property type="match status" value="1"/>
</dbReference>
<dbReference type="InterPro" id="IPR036063">
    <property type="entry name" value="Smr_dom_sf"/>
</dbReference>
<evidence type="ECO:0000313" key="4">
    <source>
        <dbReference type="Proteomes" id="UP000014680"/>
    </source>
</evidence>
<dbReference type="InterPro" id="IPR053020">
    <property type="entry name" value="Smr_domain_protein"/>
</dbReference>
<reference evidence="3 4" key="1">
    <citation type="submission" date="2012-10" db="EMBL/GenBank/DDBJ databases">
        <authorList>
            <person name="Zafar N."/>
            <person name="Inman J."/>
            <person name="Hall N."/>
            <person name="Lorenzi H."/>
            <person name="Caler E."/>
        </authorList>
    </citation>
    <scope>NUCLEOTIDE SEQUENCE [LARGE SCALE GENOMIC DNA]</scope>
    <source>
        <strain evidence="3 4">IP1</strain>
    </source>
</reference>
<keyword evidence="4" id="KW-1185">Reference proteome</keyword>
<feature type="transmembrane region" description="Helical" evidence="2">
    <location>
        <begin position="6"/>
        <end position="25"/>
    </location>
</feature>
<dbReference type="RefSeq" id="XP_004259032.1">
    <property type="nucleotide sequence ID" value="XM_004258984.1"/>
</dbReference>
<feature type="compositionally biased region" description="Basic and acidic residues" evidence="1">
    <location>
        <begin position="261"/>
        <end position="270"/>
    </location>
</feature>